<dbReference type="RefSeq" id="WP_188621536.1">
    <property type="nucleotide sequence ID" value="NZ_BMJE01000006.1"/>
</dbReference>
<organism evidence="1 2">
    <name type="scientific">Flavobacterium suaedae</name>
    <dbReference type="NCBI Taxonomy" id="1767027"/>
    <lineage>
        <taxon>Bacteria</taxon>
        <taxon>Pseudomonadati</taxon>
        <taxon>Bacteroidota</taxon>
        <taxon>Flavobacteriia</taxon>
        <taxon>Flavobacteriales</taxon>
        <taxon>Flavobacteriaceae</taxon>
        <taxon>Flavobacterium</taxon>
    </lineage>
</organism>
<gene>
    <name evidence="1" type="ORF">GCM10007424_23880</name>
</gene>
<proteinExistence type="predicted"/>
<dbReference type="Proteomes" id="UP000615760">
    <property type="component" value="Unassembled WGS sequence"/>
</dbReference>
<sequence>MARTITEIKNTITTAFMANETIAGYYGFAVGASFTETFSLVSFENMLFDVIAYAHYFHEQIFSQHTTEINEKIRTQKIGRLPWYREMALLFQYGYNLVPDYDYYDNTGLTVEQIETSKIIKYAAVAEAEQSNTVIIKISGENAPVTDEQREAFEDYVNEWKIAGTDIRIINYLPDRLYLNIQVKRDAEILTAEGMSVANGNYPVQDAINEYLTELPFNGELKLSALIDKLQVINGVIDATVFSAQTSWIDPAIDDYGTPVEVTVSTIPESGYFEVVTFDDIEYVV</sequence>
<protein>
    <recommendedName>
        <fullName evidence="3">Nucleotidyltransferase</fullName>
    </recommendedName>
</protein>
<dbReference type="EMBL" id="BMJE01000006">
    <property type="protein sequence ID" value="GGB83082.1"/>
    <property type="molecule type" value="Genomic_DNA"/>
</dbReference>
<evidence type="ECO:0000313" key="2">
    <source>
        <dbReference type="Proteomes" id="UP000615760"/>
    </source>
</evidence>
<reference evidence="2" key="1">
    <citation type="journal article" date="2019" name="Int. J. Syst. Evol. Microbiol.">
        <title>The Global Catalogue of Microorganisms (GCM) 10K type strain sequencing project: providing services to taxonomists for standard genome sequencing and annotation.</title>
        <authorList>
            <consortium name="The Broad Institute Genomics Platform"/>
            <consortium name="The Broad Institute Genome Sequencing Center for Infectious Disease"/>
            <person name="Wu L."/>
            <person name="Ma J."/>
        </authorList>
    </citation>
    <scope>NUCLEOTIDE SEQUENCE [LARGE SCALE GENOMIC DNA]</scope>
    <source>
        <strain evidence="2">CGMCC 1.15461</strain>
    </source>
</reference>
<evidence type="ECO:0000313" key="1">
    <source>
        <dbReference type="EMBL" id="GGB83082.1"/>
    </source>
</evidence>
<name>A0ABQ1K0B6_9FLAO</name>
<accession>A0ABQ1K0B6</accession>
<comment type="caution">
    <text evidence="1">The sequence shown here is derived from an EMBL/GenBank/DDBJ whole genome shotgun (WGS) entry which is preliminary data.</text>
</comment>
<keyword evidence="2" id="KW-1185">Reference proteome</keyword>
<evidence type="ECO:0008006" key="3">
    <source>
        <dbReference type="Google" id="ProtNLM"/>
    </source>
</evidence>